<sequence>MSFPHPYGRQPPPSRPRMSGLFKVPVAPPPPPPASTGARLPSASSSFGSRSDVPGPQPSSSQSLLSRRRAVTLKRTSAPAALPVNEQPAVRGASTSSRNVGEITRNLMDLDETLFNAVNLDVLEKQANSPPVLQQKDMPEGAPRSGIGGSTARGSPQYPTPRRKKARRNGLIVLDMTRDELHSPADIPKLPAVDIKTANHRTRTIPTNSETAVPPPEMISRDPTMNLFDWDSQAFHSQVNNHGSNTSTSPPREFNTPTSPPRDPVEDYEDFPCYQGQSANENRTEDPPPDDGNCSLLLLEEVARDPHRPLTQTGIHRDHPENRINDLTYSQYVRHEYSMLEENRANVVDDEVDYELAQEFDRRSQNRTMVEADLKICDQVLADWSNIGWNENADEAGPSTAAKSCLDDIFGKKSNGPRRTVTMDSPKQVAKKAAPLVSSHFQDLGPFYGLPNRIRELLKEFRGITEMYDWQKQCLLLPAIVERRNLIYALPTSGGKTLVAEIIMFREVLLRRRCVMFIVPYVSLAQEKLAALSPFAVATEFLVEEYSGGKGMIPPRKRRKKQSIFVCTIEKALVLLDSLIEADRANEIGLICIDELHMIGEPGRGVNLEVLITKVMAIQAGIQIIGMSATIGNLAEIAKFMSADIFSQDFRPVELKEYVKCGSDLLEIKHGARTLEEAFVNKQSLNFSYSDYDLRADPDHVVGLVMETIPKDPCLIFCPTKRRCEQLCSFLIEHLPEEVAHYRAEERKGLIDLLANDGSTATLLPAAFRLGIAYHHSGLTFDERKLIEDAFRAKVLSLIICTSTLAAGVNLPAKRVIIRSPYIATEFLTLSRYKQMVGRAGRAGFGTNGGESILICSQKDISAVCNLLCSPMDEANSSLHADSFIHLKNLILSAVGLGICSTRNDIQKLVTKTLLAIQADRLGIDLRSATDAAIGTLYKENAIKAKSDGCLRNPANMTIRFDAADQTQYDLAGTEPGRNGFRELEVCRGAEGSSQEGKLVKTLKKSARLEVNLLGKAAIRAGFHMERATRAYDELKRVGERLHVNDELHLLYVIVMEDGGEIRPKQDDFISFFNKLSPEETRIAKRFFISDYTISMILTRRLDKIDMSLLRRFFRTLIVYNLWNLVPPQEVAVRFSVDAGSVQTLMSNAASTASGLQRFCEQLPELWAFDALLKRMVQRLAHCCTAELIPLMELPAVKIGRARQLYRAGYTSLSSIAKTKASDLVRSVQHMNYRTANQLILSAKAKLMEEFEELRGQMDEYLQLNYNS</sequence>
<dbReference type="PROSITE" id="PS51194">
    <property type="entry name" value="HELICASE_CTER"/>
    <property type="match status" value="1"/>
</dbReference>
<feature type="region of interest" description="Disordered" evidence="6">
    <location>
        <begin position="237"/>
        <end position="293"/>
    </location>
</feature>
<dbReference type="PROSITE" id="PS51192">
    <property type="entry name" value="HELICASE_ATP_BIND_1"/>
    <property type="match status" value="1"/>
</dbReference>
<dbReference type="InterPro" id="IPR046931">
    <property type="entry name" value="HTH_61"/>
</dbReference>
<dbReference type="Gene3D" id="3.40.50.300">
    <property type="entry name" value="P-loop containing nucleotide triphosphate hydrolases"/>
    <property type="match status" value="2"/>
</dbReference>
<dbReference type="InterPro" id="IPR011545">
    <property type="entry name" value="DEAD/DEAH_box_helicase_dom"/>
</dbReference>
<feature type="domain" description="Helicase ATP-binding" evidence="7">
    <location>
        <begin position="477"/>
        <end position="649"/>
    </location>
</feature>
<evidence type="ECO:0000259" key="7">
    <source>
        <dbReference type="PROSITE" id="PS51192"/>
    </source>
</evidence>
<keyword evidence="3" id="KW-0347">Helicase</keyword>
<reference evidence="9" key="2">
    <citation type="submission" date="2025-05" db="UniProtKB">
        <authorList>
            <consortium name="EnsemblMetazoa"/>
        </authorList>
    </citation>
    <scope>IDENTIFICATION</scope>
    <source>
        <strain evidence="9">Foshan</strain>
    </source>
</reference>
<feature type="domain" description="Helicase C-terminal" evidence="8">
    <location>
        <begin position="697"/>
        <end position="891"/>
    </location>
</feature>
<dbReference type="InterPro" id="IPR014001">
    <property type="entry name" value="Helicase_ATP-bd"/>
</dbReference>
<dbReference type="SMART" id="SM00490">
    <property type="entry name" value="HELICc"/>
    <property type="match status" value="1"/>
</dbReference>
<feature type="region of interest" description="Disordered" evidence="6">
    <location>
        <begin position="1"/>
        <end position="97"/>
    </location>
</feature>
<dbReference type="Pfam" id="PF00271">
    <property type="entry name" value="Helicase_C"/>
    <property type="match status" value="1"/>
</dbReference>
<proteinExistence type="predicted"/>
<evidence type="ECO:0000256" key="6">
    <source>
        <dbReference type="SAM" id="MobiDB-lite"/>
    </source>
</evidence>
<dbReference type="GeneID" id="134289743"/>
<evidence type="ECO:0008006" key="11">
    <source>
        <dbReference type="Google" id="ProtNLM"/>
    </source>
</evidence>
<dbReference type="Pfam" id="PF20470">
    <property type="entry name" value="HTH_61"/>
    <property type="match status" value="1"/>
</dbReference>
<dbReference type="Pfam" id="PF21099">
    <property type="entry name" value="POLQ_helical"/>
    <property type="match status" value="1"/>
</dbReference>
<dbReference type="InterPro" id="IPR050474">
    <property type="entry name" value="Hel308_SKI2-like"/>
</dbReference>
<dbReference type="CDD" id="cd18026">
    <property type="entry name" value="DEXHc_POLQ-like"/>
    <property type="match status" value="1"/>
</dbReference>
<dbReference type="EnsemblMetazoa" id="AALFPA23_015594.R22693">
    <property type="protein sequence ID" value="AALFPA23_015594.P22693"/>
    <property type="gene ID" value="AALFPA23_015594"/>
</dbReference>
<feature type="region of interest" description="Disordered" evidence="6">
    <location>
        <begin position="129"/>
        <end position="168"/>
    </location>
</feature>
<evidence type="ECO:0000313" key="10">
    <source>
        <dbReference type="Proteomes" id="UP000069940"/>
    </source>
</evidence>
<dbReference type="Gene3D" id="1.10.3380.20">
    <property type="match status" value="1"/>
</dbReference>
<evidence type="ECO:0000313" key="9">
    <source>
        <dbReference type="EnsemblMetazoa" id="AALFPA23_015594.P22693"/>
    </source>
</evidence>
<organism evidence="9 10">
    <name type="scientific">Aedes albopictus</name>
    <name type="common">Asian tiger mosquito</name>
    <name type="synonym">Stegomyia albopicta</name>
    <dbReference type="NCBI Taxonomy" id="7160"/>
    <lineage>
        <taxon>Eukaryota</taxon>
        <taxon>Metazoa</taxon>
        <taxon>Ecdysozoa</taxon>
        <taxon>Arthropoda</taxon>
        <taxon>Hexapoda</taxon>
        <taxon>Insecta</taxon>
        <taxon>Pterygota</taxon>
        <taxon>Neoptera</taxon>
        <taxon>Endopterygota</taxon>
        <taxon>Diptera</taxon>
        <taxon>Nematocera</taxon>
        <taxon>Culicoidea</taxon>
        <taxon>Culicidae</taxon>
        <taxon>Culicinae</taxon>
        <taxon>Aedini</taxon>
        <taxon>Aedes</taxon>
        <taxon>Stegomyia</taxon>
    </lineage>
</organism>
<evidence type="ECO:0000259" key="8">
    <source>
        <dbReference type="PROSITE" id="PS51194"/>
    </source>
</evidence>
<protein>
    <recommendedName>
        <fullName evidence="11">Helicase POLQ-like</fullName>
    </recommendedName>
</protein>
<dbReference type="Pfam" id="PF00270">
    <property type="entry name" value="DEAD"/>
    <property type="match status" value="1"/>
</dbReference>
<evidence type="ECO:0000256" key="2">
    <source>
        <dbReference type="ARBA" id="ARBA00022801"/>
    </source>
</evidence>
<dbReference type="CDD" id="cd18795">
    <property type="entry name" value="SF2_C_Ski2"/>
    <property type="match status" value="1"/>
</dbReference>
<dbReference type="PANTHER" id="PTHR47961">
    <property type="entry name" value="DNA POLYMERASE THETA, PUTATIVE (AFU_ORTHOLOGUE AFUA_1G05260)-RELATED"/>
    <property type="match status" value="1"/>
</dbReference>
<dbReference type="InterPro" id="IPR001650">
    <property type="entry name" value="Helicase_C-like"/>
</dbReference>
<accession>A0ABM1Z6R8</accession>
<evidence type="ECO:0000256" key="3">
    <source>
        <dbReference type="ARBA" id="ARBA00022806"/>
    </source>
</evidence>
<dbReference type="Proteomes" id="UP000069940">
    <property type="component" value="Unassembled WGS sequence"/>
</dbReference>
<dbReference type="SUPFAM" id="SSF52540">
    <property type="entry name" value="P-loop containing nucleoside triphosphate hydrolases"/>
    <property type="match status" value="1"/>
</dbReference>
<dbReference type="InterPro" id="IPR027417">
    <property type="entry name" value="P-loop_NTPase"/>
</dbReference>
<dbReference type="InterPro" id="IPR048960">
    <property type="entry name" value="POLQ-like_helical"/>
</dbReference>
<feature type="compositionally biased region" description="Polar residues" evidence="6">
    <location>
        <begin position="237"/>
        <end position="250"/>
    </location>
</feature>
<evidence type="ECO:0000256" key="1">
    <source>
        <dbReference type="ARBA" id="ARBA00022741"/>
    </source>
</evidence>
<keyword evidence="10" id="KW-1185">Reference proteome</keyword>
<dbReference type="SUPFAM" id="SSF158702">
    <property type="entry name" value="Sec63 N-terminal domain-like"/>
    <property type="match status" value="1"/>
</dbReference>
<name>A0ABM1Z6R8_AEDAL</name>
<evidence type="ECO:0000256" key="5">
    <source>
        <dbReference type="ARBA" id="ARBA00048988"/>
    </source>
</evidence>
<dbReference type="RefSeq" id="XP_062712164.1">
    <property type="nucleotide sequence ID" value="XM_062856180.1"/>
</dbReference>
<keyword evidence="1" id="KW-0547">Nucleotide-binding</keyword>
<keyword evidence="4" id="KW-0067">ATP-binding</keyword>
<dbReference type="PANTHER" id="PTHR47961:SF12">
    <property type="entry name" value="HELICASE POLQ-LIKE"/>
    <property type="match status" value="1"/>
</dbReference>
<dbReference type="SMART" id="SM00487">
    <property type="entry name" value="DEXDc"/>
    <property type="match status" value="1"/>
</dbReference>
<keyword evidence="2" id="KW-0378">Hydrolase</keyword>
<comment type="catalytic activity">
    <reaction evidence="5">
        <text>ATP + H2O = ADP + phosphate + H(+)</text>
        <dbReference type="Rhea" id="RHEA:13065"/>
        <dbReference type="ChEBI" id="CHEBI:15377"/>
        <dbReference type="ChEBI" id="CHEBI:15378"/>
        <dbReference type="ChEBI" id="CHEBI:30616"/>
        <dbReference type="ChEBI" id="CHEBI:43474"/>
        <dbReference type="ChEBI" id="CHEBI:456216"/>
        <dbReference type="EC" id="5.6.2.4"/>
    </reaction>
</comment>
<reference evidence="10" key="1">
    <citation type="journal article" date="2015" name="Proc. Natl. Acad. Sci. U.S.A.">
        <title>Genome sequence of the Asian Tiger mosquito, Aedes albopictus, reveals insights into its biology, genetics, and evolution.</title>
        <authorList>
            <person name="Chen X.G."/>
            <person name="Jiang X."/>
            <person name="Gu J."/>
            <person name="Xu M."/>
            <person name="Wu Y."/>
            <person name="Deng Y."/>
            <person name="Zhang C."/>
            <person name="Bonizzoni M."/>
            <person name="Dermauw W."/>
            <person name="Vontas J."/>
            <person name="Armbruster P."/>
            <person name="Huang X."/>
            <person name="Yang Y."/>
            <person name="Zhang H."/>
            <person name="He W."/>
            <person name="Peng H."/>
            <person name="Liu Y."/>
            <person name="Wu K."/>
            <person name="Chen J."/>
            <person name="Lirakis M."/>
            <person name="Topalis P."/>
            <person name="Van Leeuwen T."/>
            <person name="Hall A.B."/>
            <person name="Jiang X."/>
            <person name="Thorpe C."/>
            <person name="Mueller R.L."/>
            <person name="Sun C."/>
            <person name="Waterhouse R.M."/>
            <person name="Yan G."/>
            <person name="Tu Z.J."/>
            <person name="Fang X."/>
            <person name="James A.A."/>
        </authorList>
    </citation>
    <scope>NUCLEOTIDE SEQUENCE [LARGE SCALE GENOMIC DNA]</scope>
    <source>
        <strain evidence="10">Foshan</strain>
    </source>
</reference>
<evidence type="ECO:0000256" key="4">
    <source>
        <dbReference type="ARBA" id="ARBA00022840"/>
    </source>
</evidence>